<evidence type="ECO:0000256" key="3">
    <source>
        <dbReference type="ARBA" id="ARBA00022737"/>
    </source>
</evidence>
<evidence type="ECO:0000313" key="8">
    <source>
        <dbReference type="RefSeq" id="XP_022244485.1"/>
    </source>
</evidence>
<dbReference type="InterPro" id="IPR042814">
    <property type="entry name" value="Morn5"/>
</dbReference>
<evidence type="ECO:0000256" key="6">
    <source>
        <dbReference type="ARBA" id="ARBA00023273"/>
    </source>
</evidence>
<evidence type="ECO:0000256" key="4">
    <source>
        <dbReference type="ARBA" id="ARBA00022846"/>
    </source>
</evidence>
<evidence type="ECO:0000313" key="7">
    <source>
        <dbReference type="Proteomes" id="UP000694941"/>
    </source>
</evidence>
<dbReference type="PANTHER" id="PTHR46437">
    <property type="entry name" value="MORN REPEAT-CONTAINING PROTEIN 5"/>
    <property type="match status" value="1"/>
</dbReference>
<keyword evidence="4" id="KW-0282">Flagellum</keyword>
<dbReference type="InterPro" id="IPR003409">
    <property type="entry name" value="MORN"/>
</dbReference>
<dbReference type="Proteomes" id="UP000694941">
    <property type="component" value="Unplaced"/>
</dbReference>
<protein>
    <recommendedName>
        <fullName evidence="2">MORN repeat-containing protein 5</fullName>
    </recommendedName>
</protein>
<reference evidence="8" key="1">
    <citation type="submission" date="2025-08" db="UniProtKB">
        <authorList>
            <consortium name="RefSeq"/>
        </authorList>
    </citation>
    <scope>IDENTIFICATION</scope>
    <source>
        <tissue evidence="8">Muscle</tissue>
    </source>
</reference>
<evidence type="ECO:0000256" key="2">
    <source>
        <dbReference type="ARBA" id="ARBA00016322"/>
    </source>
</evidence>
<keyword evidence="7" id="KW-1185">Reference proteome</keyword>
<dbReference type="SUPFAM" id="SSF82185">
    <property type="entry name" value="Histone H3 K4-specific methyltransferase SET7/9 N-terminal domain"/>
    <property type="match status" value="1"/>
</dbReference>
<name>A0ABM1SLH9_LIMPO</name>
<gene>
    <name evidence="8" type="primary">LOC106461750</name>
</gene>
<dbReference type="GeneID" id="106461750"/>
<accession>A0ABM1SLH9</accession>
<keyword evidence="6" id="KW-0966">Cell projection</keyword>
<dbReference type="Pfam" id="PF02493">
    <property type="entry name" value="MORN"/>
    <property type="match status" value="3"/>
</dbReference>
<keyword evidence="5" id="KW-0969">Cilium</keyword>
<evidence type="ECO:0000256" key="5">
    <source>
        <dbReference type="ARBA" id="ARBA00023069"/>
    </source>
</evidence>
<dbReference type="Gene3D" id="2.20.110.10">
    <property type="entry name" value="Histone H3 K4-specific methyltransferase SET7/9 N-terminal domain"/>
    <property type="match status" value="2"/>
</dbReference>
<dbReference type="SMART" id="SM00698">
    <property type="entry name" value="MORN"/>
    <property type="match status" value="2"/>
</dbReference>
<sequence length="104" mass="11912">MNYMGSKYEGHYKNERMEGKGTYILPTGTRYEGEFKNGMFHGNGKMIFPNGGIFVGEWNSGKTTTGCFTFADGLQYSEENWTYCQYPDRRFWSEICNGLKPAGK</sequence>
<evidence type="ECO:0000256" key="1">
    <source>
        <dbReference type="ARBA" id="ARBA00004230"/>
    </source>
</evidence>
<keyword evidence="3" id="KW-0677">Repeat</keyword>
<comment type="subcellular location">
    <subcellularLocation>
        <location evidence="1">Cell projection</location>
        <location evidence="1">Cilium</location>
        <location evidence="1">Flagellum</location>
    </subcellularLocation>
</comment>
<organism evidence="7 8">
    <name type="scientific">Limulus polyphemus</name>
    <name type="common">Atlantic horseshoe crab</name>
    <dbReference type="NCBI Taxonomy" id="6850"/>
    <lineage>
        <taxon>Eukaryota</taxon>
        <taxon>Metazoa</taxon>
        <taxon>Ecdysozoa</taxon>
        <taxon>Arthropoda</taxon>
        <taxon>Chelicerata</taxon>
        <taxon>Merostomata</taxon>
        <taxon>Xiphosura</taxon>
        <taxon>Limulidae</taxon>
        <taxon>Limulus</taxon>
    </lineage>
</organism>
<proteinExistence type="predicted"/>
<dbReference type="PANTHER" id="PTHR46437:SF1">
    <property type="entry name" value="MORN REPEAT-CONTAINING PROTEIN 5"/>
    <property type="match status" value="1"/>
</dbReference>
<dbReference type="RefSeq" id="XP_022244485.1">
    <property type="nucleotide sequence ID" value="XM_022388777.1"/>
</dbReference>